<dbReference type="Gene3D" id="2.40.420.20">
    <property type="match status" value="1"/>
</dbReference>
<dbReference type="EMBL" id="MHLY01000010">
    <property type="protein sequence ID" value="OGZ18600.1"/>
    <property type="molecule type" value="Genomic_DNA"/>
</dbReference>
<dbReference type="AlphaFoldDB" id="A0A1G2DZV4"/>
<keyword evidence="2 3" id="KW-0175">Coiled coil</keyword>
<proteinExistence type="predicted"/>
<evidence type="ECO:0000256" key="2">
    <source>
        <dbReference type="ARBA" id="ARBA00023054"/>
    </source>
</evidence>
<feature type="coiled-coil region" evidence="3">
    <location>
        <begin position="285"/>
        <end position="338"/>
    </location>
</feature>
<feature type="non-terminal residue" evidence="5">
    <location>
        <position position="499"/>
    </location>
</feature>
<organism evidence="5 6">
    <name type="scientific">Candidatus Nealsonbacteria bacterium RBG_13_42_11</name>
    <dbReference type="NCBI Taxonomy" id="1801663"/>
    <lineage>
        <taxon>Bacteria</taxon>
        <taxon>Candidatus Nealsoniibacteriota</taxon>
    </lineage>
</organism>
<dbReference type="PANTHER" id="PTHR32347">
    <property type="entry name" value="EFFLUX SYSTEM COMPONENT YKNX-RELATED"/>
    <property type="match status" value="1"/>
</dbReference>
<evidence type="ECO:0000256" key="3">
    <source>
        <dbReference type="SAM" id="Coils"/>
    </source>
</evidence>
<reference evidence="5 6" key="1">
    <citation type="journal article" date="2016" name="Nat. Commun.">
        <title>Thousands of microbial genomes shed light on interconnected biogeochemical processes in an aquifer system.</title>
        <authorList>
            <person name="Anantharaman K."/>
            <person name="Brown C.T."/>
            <person name="Hug L.A."/>
            <person name="Sharon I."/>
            <person name="Castelle C.J."/>
            <person name="Probst A.J."/>
            <person name="Thomas B.C."/>
            <person name="Singh A."/>
            <person name="Wilkins M.J."/>
            <person name="Karaoz U."/>
            <person name="Brodie E.L."/>
            <person name="Williams K.H."/>
            <person name="Hubbard S.S."/>
            <person name="Banfield J.F."/>
        </authorList>
    </citation>
    <scope>NUCLEOTIDE SEQUENCE [LARGE SCALE GENOMIC DNA]</scope>
</reference>
<dbReference type="Pfam" id="PF25954">
    <property type="entry name" value="Beta-barrel_RND_2"/>
    <property type="match status" value="1"/>
</dbReference>
<evidence type="ECO:0000256" key="1">
    <source>
        <dbReference type="ARBA" id="ARBA00004196"/>
    </source>
</evidence>
<dbReference type="Proteomes" id="UP000176755">
    <property type="component" value="Unassembled WGS sequence"/>
</dbReference>
<accession>A0A1G2DZV4</accession>
<feature type="domain" description="CusB-like beta-barrel" evidence="4">
    <location>
        <begin position="375"/>
        <end position="449"/>
    </location>
</feature>
<gene>
    <name evidence="5" type="ORF">A2175_01240</name>
</gene>
<dbReference type="InterPro" id="IPR050465">
    <property type="entry name" value="UPF0194_transport"/>
</dbReference>
<evidence type="ECO:0000313" key="6">
    <source>
        <dbReference type="Proteomes" id="UP000176755"/>
    </source>
</evidence>
<evidence type="ECO:0000313" key="5">
    <source>
        <dbReference type="EMBL" id="OGZ18600.1"/>
    </source>
</evidence>
<dbReference type="InterPro" id="IPR058792">
    <property type="entry name" value="Beta-barrel_RND_2"/>
</dbReference>
<dbReference type="SUPFAM" id="SSF111369">
    <property type="entry name" value="HlyD-like secretion proteins"/>
    <property type="match status" value="2"/>
</dbReference>
<dbReference type="Gene3D" id="2.40.30.170">
    <property type="match status" value="1"/>
</dbReference>
<dbReference type="STRING" id="1801663.A2175_01240"/>
<comment type="subcellular location">
    <subcellularLocation>
        <location evidence="1">Cell envelope</location>
    </subcellularLocation>
</comment>
<dbReference type="GO" id="GO:0030313">
    <property type="term" value="C:cell envelope"/>
    <property type="evidence" value="ECO:0007669"/>
    <property type="project" value="UniProtKB-SubCell"/>
</dbReference>
<comment type="caution">
    <text evidence="5">The sequence shown here is derived from an EMBL/GenBank/DDBJ whole genome shotgun (WGS) entry which is preliminary data.</text>
</comment>
<protein>
    <recommendedName>
        <fullName evidence="4">CusB-like beta-barrel domain-containing protein</fullName>
    </recommendedName>
</protein>
<dbReference type="Gene3D" id="2.40.50.100">
    <property type="match status" value="1"/>
</dbReference>
<sequence length="499" mass="54292">MKKIIILIIVIGLAGSVVYFGFLKKESATFDLAEAKVGKIIQEVSETGQVQKGDKINLSFKTSGVITNIYIDVGEEVKKGDILARLETSNLSIQLQESQAALDVAQAQLNQLLAGASEEEIKIAKTAVENSEIDLDTAEQTLTDAYDDSLYVLNDAYLKAYNSQNTVALIKRTYFTTSDQEGIEVKEDETSIGESVSSIKSFVDNAQLNPTPTNIDSALSTIKTELNTISIRLKDVRENCETVAYQNLVSSTDKTSLDTHRTNINTAVTNVVNSQQTIASAKLGVESAEGSLQAAKDNLSSVTAEPRKENIALKQAQVKQAEAAVSLLENQVRDATLRSPVAGQVAEIKKREGELVQPVLQDTVVVILPTSPYEIDADVYEEDVVKVNIDNEVGISLVAFPEKTFTGRVISIYPAEKLIEGVIYYKVVVAFDTVPEGIKPGMTADLIIKTAEKENVLIIPKDALYKENGKTFVKVLKDEIVQDKDVQVGLVGADNNIEI</sequence>
<name>A0A1G2DZV4_9BACT</name>
<evidence type="ECO:0000259" key="4">
    <source>
        <dbReference type="Pfam" id="PF25954"/>
    </source>
</evidence>
<dbReference type="PANTHER" id="PTHR32347:SF23">
    <property type="entry name" value="BLL5650 PROTEIN"/>
    <property type="match status" value="1"/>
</dbReference>
<dbReference type="PRINTS" id="PR01490">
    <property type="entry name" value="RTXTOXIND"/>
</dbReference>
<feature type="coiled-coil region" evidence="3">
    <location>
        <begin position="95"/>
        <end position="148"/>
    </location>
</feature>